<sequence length="56" mass="6251">MYFSGPYGASRHFRPTPGRGQAPTRSAKRPQNHRGTGLLSGPRFVVHSINCIHFFP</sequence>
<dbReference type="AlphaFoldDB" id="A0A9D4RQG8"/>
<evidence type="ECO:0000256" key="1">
    <source>
        <dbReference type="SAM" id="MobiDB-lite"/>
    </source>
</evidence>
<reference evidence="2" key="1">
    <citation type="journal article" date="2019" name="bioRxiv">
        <title>The Genome of the Zebra Mussel, Dreissena polymorpha: A Resource for Invasive Species Research.</title>
        <authorList>
            <person name="McCartney M.A."/>
            <person name="Auch B."/>
            <person name="Kono T."/>
            <person name="Mallez S."/>
            <person name="Zhang Y."/>
            <person name="Obille A."/>
            <person name="Becker A."/>
            <person name="Abrahante J.E."/>
            <person name="Garbe J."/>
            <person name="Badalamenti J.P."/>
            <person name="Herman A."/>
            <person name="Mangelson H."/>
            <person name="Liachko I."/>
            <person name="Sullivan S."/>
            <person name="Sone E.D."/>
            <person name="Koren S."/>
            <person name="Silverstein K.A.T."/>
            <person name="Beckman K.B."/>
            <person name="Gohl D.M."/>
        </authorList>
    </citation>
    <scope>NUCLEOTIDE SEQUENCE</scope>
    <source>
        <strain evidence="2">Duluth1</strain>
        <tissue evidence="2">Whole animal</tissue>
    </source>
</reference>
<feature type="region of interest" description="Disordered" evidence="1">
    <location>
        <begin position="1"/>
        <end position="40"/>
    </location>
</feature>
<reference evidence="2" key="2">
    <citation type="submission" date="2020-11" db="EMBL/GenBank/DDBJ databases">
        <authorList>
            <person name="McCartney M.A."/>
            <person name="Auch B."/>
            <person name="Kono T."/>
            <person name="Mallez S."/>
            <person name="Becker A."/>
            <person name="Gohl D.M."/>
            <person name="Silverstein K.A.T."/>
            <person name="Koren S."/>
            <person name="Bechman K.B."/>
            <person name="Herman A."/>
            <person name="Abrahante J.E."/>
            <person name="Garbe J."/>
        </authorList>
    </citation>
    <scope>NUCLEOTIDE SEQUENCE</scope>
    <source>
        <strain evidence="2">Duluth1</strain>
        <tissue evidence="2">Whole animal</tissue>
    </source>
</reference>
<name>A0A9D4RQG8_DREPO</name>
<accession>A0A9D4RQG8</accession>
<evidence type="ECO:0000313" key="3">
    <source>
        <dbReference type="Proteomes" id="UP000828390"/>
    </source>
</evidence>
<dbReference type="Proteomes" id="UP000828390">
    <property type="component" value="Unassembled WGS sequence"/>
</dbReference>
<evidence type="ECO:0000313" key="2">
    <source>
        <dbReference type="EMBL" id="KAH3877711.1"/>
    </source>
</evidence>
<comment type="caution">
    <text evidence="2">The sequence shown here is derived from an EMBL/GenBank/DDBJ whole genome shotgun (WGS) entry which is preliminary data.</text>
</comment>
<organism evidence="2 3">
    <name type="scientific">Dreissena polymorpha</name>
    <name type="common">Zebra mussel</name>
    <name type="synonym">Mytilus polymorpha</name>
    <dbReference type="NCBI Taxonomy" id="45954"/>
    <lineage>
        <taxon>Eukaryota</taxon>
        <taxon>Metazoa</taxon>
        <taxon>Spiralia</taxon>
        <taxon>Lophotrochozoa</taxon>
        <taxon>Mollusca</taxon>
        <taxon>Bivalvia</taxon>
        <taxon>Autobranchia</taxon>
        <taxon>Heteroconchia</taxon>
        <taxon>Euheterodonta</taxon>
        <taxon>Imparidentia</taxon>
        <taxon>Neoheterodontei</taxon>
        <taxon>Myida</taxon>
        <taxon>Dreissenoidea</taxon>
        <taxon>Dreissenidae</taxon>
        <taxon>Dreissena</taxon>
    </lineage>
</organism>
<keyword evidence="3" id="KW-1185">Reference proteome</keyword>
<dbReference type="EMBL" id="JAIWYP010000001">
    <property type="protein sequence ID" value="KAH3877711.1"/>
    <property type="molecule type" value="Genomic_DNA"/>
</dbReference>
<gene>
    <name evidence="2" type="ORF">DPMN_001587</name>
</gene>
<protein>
    <submittedName>
        <fullName evidence="2">Uncharacterized protein</fullName>
    </submittedName>
</protein>
<proteinExistence type="predicted"/>